<feature type="compositionally biased region" description="Low complexity" evidence="1">
    <location>
        <begin position="9"/>
        <end position="21"/>
    </location>
</feature>
<feature type="non-terminal residue" evidence="2">
    <location>
        <position position="157"/>
    </location>
</feature>
<name>A0A6J4NX75_9ACTN</name>
<feature type="compositionally biased region" description="Basic and acidic residues" evidence="1">
    <location>
        <begin position="70"/>
        <end position="83"/>
    </location>
</feature>
<proteinExistence type="predicted"/>
<dbReference type="AlphaFoldDB" id="A0A6J4NX75"/>
<accession>A0A6J4NX75</accession>
<feature type="compositionally biased region" description="Basic residues" evidence="1">
    <location>
        <begin position="137"/>
        <end position="157"/>
    </location>
</feature>
<evidence type="ECO:0000313" key="2">
    <source>
        <dbReference type="EMBL" id="CAA9400030.1"/>
    </source>
</evidence>
<feature type="compositionally biased region" description="Basic residues" evidence="1">
    <location>
        <begin position="51"/>
        <end position="69"/>
    </location>
</feature>
<reference evidence="2" key="1">
    <citation type="submission" date="2020-02" db="EMBL/GenBank/DDBJ databases">
        <authorList>
            <person name="Meier V. D."/>
        </authorList>
    </citation>
    <scope>NUCLEOTIDE SEQUENCE</scope>
    <source>
        <strain evidence="2">AVDCRST_MAG55</strain>
    </source>
</reference>
<protein>
    <submittedName>
        <fullName evidence="2">Iron-sulfur cluster assembly scaffold protein for SUF system, SufE2</fullName>
    </submittedName>
</protein>
<feature type="region of interest" description="Disordered" evidence="1">
    <location>
        <begin position="1"/>
        <end position="157"/>
    </location>
</feature>
<gene>
    <name evidence="2" type="ORF">AVDCRST_MAG55-591</name>
</gene>
<feature type="compositionally biased region" description="Basic and acidic residues" evidence="1">
    <location>
        <begin position="109"/>
        <end position="126"/>
    </location>
</feature>
<sequence>GQAVADTDPAGPLREAAAPGRARGRGRRDAGWQPRLRGRGHRLPQGERGPRAHPRRHLRGRGLHHKHGRLQHDPGGDPRRQPHDGPGARPRLQRDDREARPPGGGLPPEVRHSGPRHGESRHKEVPEGPPPGESRRHAPGRRGPHLRRHRRRSGEKL</sequence>
<dbReference type="EMBL" id="CADCUZ010000026">
    <property type="protein sequence ID" value="CAA9400030.1"/>
    <property type="molecule type" value="Genomic_DNA"/>
</dbReference>
<evidence type="ECO:0000256" key="1">
    <source>
        <dbReference type="SAM" id="MobiDB-lite"/>
    </source>
</evidence>
<feature type="non-terminal residue" evidence="2">
    <location>
        <position position="1"/>
    </location>
</feature>
<organism evidence="2">
    <name type="scientific">uncultured Rubrobacteraceae bacterium</name>
    <dbReference type="NCBI Taxonomy" id="349277"/>
    <lineage>
        <taxon>Bacteria</taxon>
        <taxon>Bacillati</taxon>
        <taxon>Actinomycetota</taxon>
        <taxon>Rubrobacteria</taxon>
        <taxon>Rubrobacterales</taxon>
        <taxon>Rubrobacteraceae</taxon>
        <taxon>environmental samples</taxon>
    </lineage>
</organism>